<protein>
    <submittedName>
        <fullName evidence="2">Uncharacterized protein</fullName>
    </submittedName>
</protein>
<feature type="signal peptide" evidence="1">
    <location>
        <begin position="1"/>
        <end position="19"/>
    </location>
</feature>
<comment type="caution">
    <text evidence="2">The sequence shown here is derived from an EMBL/GenBank/DDBJ whole genome shotgun (WGS) entry which is preliminary data.</text>
</comment>
<evidence type="ECO:0000313" key="3">
    <source>
        <dbReference type="Proteomes" id="UP000566819"/>
    </source>
</evidence>
<keyword evidence="3" id="KW-1185">Reference proteome</keyword>
<sequence length="318" mass="34360">MKATHVLSGVIAYASLVIASCQHDNLLRCFIASTNLAYPFCSSYISLPVATITVQTTTPVKPLTLQTVVGVSTEIQTSTFTSTTTIVVTTTQESIQYTTVITTITIHTPFTEPPVRRVKRSIAQLECMTDGTTYDPSKISSVCSCLTVPQSTTRVTATSPTSTNTQYQDITSLITKTTILTLLTTNTDITTQVQLSTSTAITTSIINAACIPPTDLLTLFSLIFAGNAVYENPDNPGNPTDIPSPPQTTTFDSSYSDCAAVLACGEFTYTPLFYSSFDVHFLIEEGYWLCTAYSSPQIDPEYFDVVDSNVGAVYGYSE</sequence>
<gene>
    <name evidence="2" type="ORF">G7Y89_g14613</name>
</gene>
<evidence type="ECO:0000256" key="1">
    <source>
        <dbReference type="SAM" id="SignalP"/>
    </source>
</evidence>
<dbReference type="PROSITE" id="PS51257">
    <property type="entry name" value="PROKAR_LIPOPROTEIN"/>
    <property type="match status" value="1"/>
</dbReference>
<proteinExistence type="predicted"/>
<organism evidence="2 3">
    <name type="scientific">Cudoniella acicularis</name>
    <dbReference type="NCBI Taxonomy" id="354080"/>
    <lineage>
        <taxon>Eukaryota</taxon>
        <taxon>Fungi</taxon>
        <taxon>Dikarya</taxon>
        <taxon>Ascomycota</taxon>
        <taxon>Pezizomycotina</taxon>
        <taxon>Leotiomycetes</taxon>
        <taxon>Helotiales</taxon>
        <taxon>Tricladiaceae</taxon>
        <taxon>Cudoniella</taxon>
    </lineage>
</organism>
<feature type="chain" id="PRO_5034979471" evidence="1">
    <location>
        <begin position="20"/>
        <end position="318"/>
    </location>
</feature>
<dbReference type="AlphaFoldDB" id="A0A8H4R0L5"/>
<dbReference type="Proteomes" id="UP000566819">
    <property type="component" value="Unassembled WGS sequence"/>
</dbReference>
<reference evidence="2 3" key="1">
    <citation type="submission" date="2020-03" db="EMBL/GenBank/DDBJ databases">
        <title>Draft Genome Sequence of Cudoniella acicularis.</title>
        <authorList>
            <person name="Buettner E."/>
            <person name="Kellner H."/>
        </authorList>
    </citation>
    <scope>NUCLEOTIDE SEQUENCE [LARGE SCALE GENOMIC DNA]</scope>
    <source>
        <strain evidence="2 3">DSM 108380</strain>
    </source>
</reference>
<name>A0A8H4R0L5_9HELO</name>
<accession>A0A8H4R0L5</accession>
<dbReference type="EMBL" id="JAAMPI010001979">
    <property type="protein sequence ID" value="KAF4620208.1"/>
    <property type="molecule type" value="Genomic_DNA"/>
</dbReference>
<evidence type="ECO:0000313" key="2">
    <source>
        <dbReference type="EMBL" id="KAF4620208.1"/>
    </source>
</evidence>
<keyword evidence="1" id="KW-0732">Signal</keyword>